<feature type="transmembrane region" description="Helical" evidence="2">
    <location>
        <begin position="213"/>
        <end position="234"/>
    </location>
</feature>
<feature type="compositionally biased region" description="Low complexity" evidence="1">
    <location>
        <begin position="347"/>
        <end position="362"/>
    </location>
</feature>
<feature type="transmembrane region" description="Helical" evidence="2">
    <location>
        <begin position="79"/>
        <end position="101"/>
    </location>
</feature>
<evidence type="ECO:0000256" key="2">
    <source>
        <dbReference type="SAM" id="Phobius"/>
    </source>
</evidence>
<evidence type="ECO:0000256" key="1">
    <source>
        <dbReference type="SAM" id="MobiDB-lite"/>
    </source>
</evidence>
<gene>
    <name evidence="3" type="ORF">NLI96_g2830</name>
</gene>
<feature type="compositionally biased region" description="Polar residues" evidence="1">
    <location>
        <begin position="511"/>
        <end position="520"/>
    </location>
</feature>
<sequence>MLSPSSASSSAVTLHARTAATALIALSNDDSIQYILADIPFFAVGLLAFGIFTFFLVMRRINVYANSSFVQRQTDSQDGPRMVLCLHISAFLAFVAAILDLSQNLVRGREATNSGQNTNSVIGLIVVREIGFSLAVGLRFLFFWFYVARVPAGEEYIPGELHSGSWRRWGVLGTFLQWFTVVICLVIPILQILHRTVSSLHMFSGVYEVESALEIIISVVFILKLFLNVYLCVISKSPDEPRWKSLQSYAAVILALLLSAAVGVGSVALFQFSETVLGRFLQGIMFYVLLVYILIYTFYDFREDFIPNASGLRLNNRSNSFRGLPSINHSTFHISPPMVSAESIVGRSNSRRPSNFSRNSVSQKSQKEKPTVMRRSNPSRLSNLLVSRGLASRIVSPNDEDGDKLWNQDEAEKGISPHVTFQYQESDVPALLSPEDQSPTGPKESAKWQDPVFTSVLKESANDVPQSVSPRLPIPLPALTIPARAVSRSETPVLLGYNDSPIFGLDGIIRNQGTPPTSQVRPPLDRNEDSSSSSNDTRVSSISYLLRQQAELDKSIANLRLLNEPDNVIGRRGSETSSEGKLPSASQSEFSLSNFPEPPWGSSNAEAEITRRAGTLPTVTALRQAASLKVASKEPLKPAPSEPLPPPPPVRVTGHSRSLSVPYSDIAESSAMGRDRSTVDSLGTQYEITSFIGGLSHPGHKQASSSISFGTSPNDSSLSEGPGEMKMTSRLDSKPVPTRSNTLPEGPRLGPGAGRGTFVGTGTGPMQRRSLVGLPPRPKLGVVGVLSPLSESSSAGEYERPRPAPHPSTSRGPSPP</sequence>
<reference evidence="3" key="1">
    <citation type="submission" date="2022-07" db="EMBL/GenBank/DDBJ databases">
        <title>Genome Sequence of Physisporinus lineatus.</title>
        <authorList>
            <person name="Buettner E."/>
        </authorList>
    </citation>
    <scope>NUCLEOTIDE SEQUENCE</scope>
    <source>
        <strain evidence="3">VT162</strain>
    </source>
</reference>
<keyword evidence="2" id="KW-1133">Transmembrane helix</keyword>
<name>A0AAD5YJN4_9APHY</name>
<feature type="region of interest" description="Disordered" evidence="1">
    <location>
        <begin position="693"/>
        <end position="816"/>
    </location>
</feature>
<feature type="transmembrane region" description="Helical" evidence="2">
    <location>
        <begin position="246"/>
        <end position="270"/>
    </location>
</feature>
<feature type="compositionally biased region" description="Polar residues" evidence="1">
    <location>
        <begin position="807"/>
        <end position="816"/>
    </location>
</feature>
<feature type="region of interest" description="Disordered" evidence="1">
    <location>
        <begin position="630"/>
        <end position="659"/>
    </location>
</feature>
<feature type="transmembrane region" description="Helical" evidence="2">
    <location>
        <begin position="121"/>
        <end position="148"/>
    </location>
</feature>
<keyword evidence="2" id="KW-0812">Transmembrane</keyword>
<organism evidence="3 4">
    <name type="scientific">Meripilus lineatus</name>
    <dbReference type="NCBI Taxonomy" id="2056292"/>
    <lineage>
        <taxon>Eukaryota</taxon>
        <taxon>Fungi</taxon>
        <taxon>Dikarya</taxon>
        <taxon>Basidiomycota</taxon>
        <taxon>Agaricomycotina</taxon>
        <taxon>Agaricomycetes</taxon>
        <taxon>Polyporales</taxon>
        <taxon>Meripilaceae</taxon>
        <taxon>Meripilus</taxon>
    </lineage>
</organism>
<accession>A0AAD5YJN4</accession>
<dbReference type="EMBL" id="JANAWD010000066">
    <property type="protein sequence ID" value="KAJ3488483.1"/>
    <property type="molecule type" value="Genomic_DNA"/>
</dbReference>
<feature type="region of interest" description="Disordered" evidence="1">
    <location>
        <begin position="345"/>
        <end position="378"/>
    </location>
</feature>
<evidence type="ECO:0000313" key="3">
    <source>
        <dbReference type="EMBL" id="KAJ3488483.1"/>
    </source>
</evidence>
<protein>
    <submittedName>
        <fullName evidence="3">Uncharacterized protein</fullName>
    </submittedName>
</protein>
<evidence type="ECO:0000313" key="4">
    <source>
        <dbReference type="Proteomes" id="UP001212997"/>
    </source>
</evidence>
<feature type="compositionally biased region" description="Polar residues" evidence="1">
    <location>
        <begin position="575"/>
        <end position="594"/>
    </location>
</feature>
<comment type="caution">
    <text evidence="3">The sequence shown here is derived from an EMBL/GenBank/DDBJ whole genome shotgun (WGS) entry which is preliminary data.</text>
</comment>
<feature type="compositionally biased region" description="Gly residues" evidence="1">
    <location>
        <begin position="749"/>
        <end position="763"/>
    </location>
</feature>
<feature type="transmembrane region" description="Helical" evidence="2">
    <location>
        <begin position="276"/>
        <end position="299"/>
    </location>
</feature>
<feature type="region of interest" description="Disordered" evidence="1">
    <location>
        <begin position="567"/>
        <end position="604"/>
    </location>
</feature>
<keyword evidence="2" id="KW-0472">Membrane</keyword>
<feature type="region of interest" description="Disordered" evidence="1">
    <location>
        <begin position="507"/>
        <end position="539"/>
    </location>
</feature>
<feature type="compositionally biased region" description="Polar residues" evidence="1">
    <location>
        <begin position="702"/>
        <end position="719"/>
    </location>
</feature>
<feature type="transmembrane region" description="Helical" evidence="2">
    <location>
        <begin position="169"/>
        <end position="193"/>
    </location>
</feature>
<proteinExistence type="predicted"/>
<dbReference type="AlphaFoldDB" id="A0AAD5YJN4"/>
<feature type="transmembrane region" description="Helical" evidence="2">
    <location>
        <begin position="32"/>
        <end position="58"/>
    </location>
</feature>
<keyword evidence="4" id="KW-1185">Reference proteome</keyword>
<feature type="compositionally biased region" description="Pro residues" evidence="1">
    <location>
        <begin position="637"/>
        <end position="650"/>
    </location>
</feature>
<feature type="compositionally biased region" description="Low complexity" evidence="1">
    <location>
        <begin position="530"/>
        <end position="539"/>
    </location>
</feature>
<dbReference type="Proteomes" id="UP001212997">
    <property type="component" value="Unassembled WGS sequence"/>
</dbReference>